<dbReference type="Proteomes" id="UP001379235">
    <property type="component" value="Unassembled WGS sequence"/>
</dbReference>
<protein>
    <submittedName>
        <fullName evidence="1">Uncharacterized protein</fullName>
    </submittedName>
</protein>
<accession>A0ABU8S3X0</accession>
<name>A0ABU8S3X0_9SPHN</name>
<organism evidence="1 2">
    <name type="scientific">Novosphingobium aquae</name>
    <dbReference type="NCBI Taxonomy" id="3133435"/>
    <lineage>
        <taxon>Bacteria</taxon>
        <taxon>Pseudomonadati</taxon>
        <taxon>Pseudomonadota</taxon>
        <taxon>Alphaproteobacteria</taxon>
        <taxon>Sphingomonadales</taxon>
        <taxon>Sphingomonadaceae</taxon>
        <taxon>Novosphingobium</taxon>
    </lineage>
</organism>
<dbReference type="EMBL" id="JBBHJY010000001">
    <property type="protein sequence ID" value="MEJ6008644.1"/>
    <property type="molecule type" value="Genomic_DNA"/>
</dbReference>
<comment type="caution">
    <text evidence="1">The sequence shown here is derived from an EMBL/GenBank/DDBJ whole genome shotgun (WGS) entry which is preliminary data.</text>
</comment>
<sequence length="61" mass="6848">MKLSPVFSPEAHQAYRALLDCKVIRTQFDHPGFIELFEANIADCTPAPCDGDEALDWVLIQ</sequence>
<reference evidence="1 2" key="1">
    <citation type="submission" date="2024-03" db="EMBL/GenBank/DDBJ databases">
        <authorList>
            <person name="Jo J.-H."/>
        </authorList>
    </citation>
    <scope>NUCLEOTIDE SEQUENCE [LARGE SCALE GENOMIC DNA]</scope>
    <source>
        <strain evidence="1 2">AS3R-12</strain>
    </source>
</reference>
<dbReference type="RefSeq" id="WP_339964244.1">
    <property type="nucleotide sequence ID" value="NZ_JBBHJY010000001.1"/>
</dbReference>
<proteinExistence type="predicted"/>
<evidence type="ECO:0000313" key="1">
    <source>
        <dbReference type="EMBL" id="MEJ6008644.1"/>
    </source>
</evidence>
<evidence type="ECO:0000313" key="2">
    <source>
        <dbReference type="Proteomes" id="UP001379235"/>
    </source>
</evidence>
<gene>
    <name evidence="1" type="ORF">WG900_01800</name>
</gene>
<keyword evidence="2" id="KW-1185">Reference proteome</keyword>